<dbReference type="InterPro" id="IPR035965">
    <property type="entry name" value="PAS-like_dom_sf"/>
</dbReference>
<evidence type="ECO:0000256" key="1">
    <source>
        <dbReference type="SAM" id="Coils"/>
    </source>
</evidence>
<dbReference type="AlphaFoldDB" id="A0A1T5CUZ7"/>
<proteinExistence type="predicted"/>
<gene>
    <name evidence="3" type="ORF">SAMN02745120_2360</name>
</gene>
<dbReference type="SMART" id="SM00267">
    <property type="entry name" value="GGDEF"/>
    <property type="match status" value="1"/>
</dbReference>
<evidence type="ECO:0000259" key="2">
    <source>
        <dbReference type="PROSITE" id="PS50887"/>
    </source>
</evidence>
<dbReference type="NCBIfam" id="TIGR00254">
    <property type="entry name" value="GGDEF"/>
    <property type="match status" value="1"/>
</dbReference>
<dbReference type="Gene3D" id="3.30.450.20">
    <property type="entry name" value="PAS domain"/>
    <property type="match status" value="1"/>
</dbReference>
<protein>
    <submittedName>
        <fullName evidence="3">Diguanylate cyclase (GGDEF) domain-containing protein</fullName>
    </submittedName>
</protein>
<feature type="domain" description="GGDEF" evidence="2">
    <location>
        <begin position="184"/>
        <end position="321"/>
    </location>
</feature>
<dbReference type="InterPro" id="IPR000160">
    <property type="entry name" value="GGDEF_dom"/>
</dbReference>
<dbReference type="InterPro" id="IPR052163">
    <property type="entry name" value="DGC-Regulatory_Protein"/>
</dbReference>
<reference evidence="4" key="1">
    <citation type="submission" date="2017-02" db="EMBL/GenBank/DDBJ databases">
        <authorList>
            <person name="Varghese N."/>
            <person name="Submissions S."/>
        </authorList>
    </citation>
    <scope>NUCLEOTIDE SEQUENCE [LARGE SCALE GENOMIC DNA]</scope>
    <source>
        <strain evidence="4">ATCC 35199</strain>
    </source>
</reference>
<dbReference type="Pfam" id="PF00990">
    <property type="entry name" value="GGDEF"/>
    <property type="match status" value="1"/>
</dbReference>
<dbReference type="PROSITE" id="PS50887">
    <property type="entry name" value="GGDEF"/>
    <property type="match status" value="1"/>
</dbReference>
<evidence type="ECO:0000313" key="4">
    <source>
        <dbReference type="Proteomes" id="UP000243406"/>
    </source>
</evidence>
<dbReference type="SUPFAM" id="SSF55073">
    <property type="entry name" value="Nucleotide cyclase"/>
    <property type="match status" value="1"/>
</dbReference>
<dbReference type="Proteomes" id="UP000243406">
    <property type="component" value="Unassembled WGS sequence"/>
</dbReference>
<organism evidence="3 4">
    <name type="scientific">Acetoanaerobium noterae</name>
    <dbReference type="NCBI Taxonomy" id="745369"/>
    <lineage>
        <taxon>Bacteria</taxon>
        <taxon>Bacillati</taxon>
        <taxon>Bacillota</taxon>
        <taxon>Clostridia</taxon>
        <taxon>Peptostreptococcales</taxon>
        <taxon>Filifactoraceae</taxon>
        <taxon>Acetoanaerobium</taxon>
    </lineage>
</organism>
<dbReference type="EMBL" id="FUYN01000006">
    <property type="protein sequence ID" value="SKB63151.1"/>
    <property type="molecule type" value="Genomic_DNA"/>
</dbReference>
<keyword evidence="1" id="KW-0175">Coiled coil</keyword>
<accession>A0A1T5CUZ7</accession>
<dbReference type="Gene3D" id="3.30.70.270">
    <property type="match status" value="1"/>
</dbReference>
<dbReference type="InterPro" id="IPR043128">
    <property type="entry name" value="Rev_trsase/Diguanyl_cyclase"/>
</dbReference>
<keyword evidence="4" id="KW-1185">Reference proteome</keyword>
<dbReference type="CDD" id="cd01949">
    <property type="entry name" value="GGDEF"/>
    <property type="match status" value="1"/>
</dbReference>
<evidence type="ECO:0000313" key="3">
    <source>
        <dbReference type="EMBL" id="SKB63151.1"/>
    </source>
</evidence>
<name>A0A1T5CUZ7_9FIRM</name>
<feature type="coiled-coil region" evidence="1">
    <location>
        <begin position="124"/>
        <end position="187"/>
    </location>
</feature>
<dbReference type="PANTHER" id="PTHR46663">
    <property type="entry name" value="DIGUANYLATE CYCLASE DGCT-RELATED"/>
    <property type="match status" value="1"/>
</dbReference>
<dbReference type="InterPro" id="IPR029787">
    <property type="entry name" value="Nucleotide_cyclase"/>
</dbReference>
<sequence>MTKCFYDLLDKLKIGIVLLDRRHRVIFWNDWMSKKTELSADSVLSMPIEDLSSKFASSRYSSILDTIFETGQSRFLSGAVHGTFFQNAEFQPDYETKQNLQIEKVDEHTLLIQVEDLSGHYMKVKQMKKFIEHLEKENDEIKQLEEKSRRIAMHDTLTELPNRLSFLNNLELKLNELKNSKSKKNLAVFFIDLDDLKKINDTYGHKIGDEILKEFANRISLLMKNCYSDCFIARLAGDEFVLFSESDSGIEKFENQANLILEQIHPSFSIKNHIPLRIRASIGISIYPNDAVTVDELIDKADKALYRVKTSGKNGYEFYKQL</sequence>
<dbReference type="PANTHER" id="PTHR46663:SF2">
    <property type="entry name" value="GGDEF DOMAIN-CONTAINING PROTEIN"/>
    <property type="match status" value="1"/>
</dbReference>
<dbReference type="SUPFAM" id="SSF55785">
    <property type="entry name" value="PYP-like sensor domain (PAS domain)"/>
    <property type="match status" value="1"/>
</dbReference>